<dbReference type="AlphaFoldDB" id="A0AAN8Y5Z6"/>
<proteinExistence type="predicted"/>
<comment type="caution">
    <text evidence="1">The sequence shown here is derived from an EMBL/GenBank/DDBJ whole genome shotgun (WGS) entry which is preliminary data.</text>
</comment>
<evidence type="ECO:0000313" key="2">
    <source>
        <dbReference type="Proteomes" id="UP001371456"/>
    </source>
</evidence>
<protein>
    <submittedName>
        <fullName evidence="1">Uncharacterized protein</fullName>
    </submittedName>
</protein>
<gene>
    <name evidence="1" type="ORF">RDI58_022661</name>
</gene>
<name>A0AAN8Y5Z6_SOLBU</name>
<dbReference type="EMBL" id="JBANQN010000009">
    <property type="protein sequence ID" value="KAK6780477.1"/>
    <property type="molecule type" value="Genomic_DNA"/>
</dbReference>
<evidence type="ECO:0000313" key="1">
    <source>
        <dbReference type="EMBL" id="KAK6780477.1"/>
    </source>
</evidence>
<dbReference type="Proteomes" id="UP001371456">
    <property type="component" value="Unassembled WGS sequence"/>
</dbReference>
<accession>A0AAN8Y5Z6</accession>
<reference evidence="1 2" key="1">
    <citation type="submission" date="2024-02" db="EMBL/GenBank/DDBJ databases">
        <title>de novo genome assembly of Solanum bulbocastanum strain 11H21.</title>
        <authorList>
            <person name="Hosaka A.J."/>
        </authorList>
    </citation>
    <scope>NUCLEOTIDE SEQUENCE [LARGE SCALE GENOMIC DNA]</scope>
    <source>
        <tissue evidence="1">Young leaves</tissue>
    </source>
</reference>
<sequence length="28" mass="3161">MVSTNASTENTSITLLLYLYQIQPQFSP</sequence>
<organism evidence="1 2">
    <name type="scientific">Solanum bulbocastanum</name>
    <name type="common">Wild potato</name>
    <dbReference type="NCBI Taxonomy" id="147425"/>
    <lineage>
        <taxon>Eukaryota</taxon>
        <taxon>Viridiplantae</taxon>
        <taxon>Streptophyta</taxon>
        <taxon>Embryophyta</taxon>
        <taxon>Tracheophyta</taxon>
        <taxon>Spermatophyta</taxon>
        <taxon>Magnoliopsida</taxon>
        <taxon>eudicotyledons</taxon>
        <taxon>Gunneridae</taxon>
        <taxon>Pentapetalae</taxon>
        <taxon>asterids</taxon>
        <taxon>lamiids</taxon>
        <taxon>Solanales</taxon>
        <taxon>Solanaceae</taxon>
        <taxon>Solanoideae</taxon>
        <taxon>Solaneae</taxon>
        <taxon>Solanum</taxon>
    </lineage>
</organism>
<keyword evidence="2" id="KW-1185">Reference proteome</keyword>